<dbReference type="EMBL" id="JBBWWQ010000003">
    <property type="protein sequence ID" value="KAK8952019.1"/>
    <property type="molecule type" value="Genomic_DNA"/>
</dbReference>
<dbReference type="AlphaFoldDB" id="A0AAP0BXJ1"/>
<sequence length="311" mass="34523">MKSRSSEPRRSSPAAPSAAASTTFPEIASPFDKTLYFLDDEFCVFHFDLILLYAFDWILKNNRFRYPKGAECDGSFVNKKQNDFPKEEISSRSGSSDSIKKTKTAASLSEYEYFVCIGIAHSLSLCNQGGVWRRGCAAGASAESSLKEDAQTKELQEKDQSSKHSTSVRSHLVFCWSCDVQVAPKLRRKSAEERKNCCRGGAGKQRTGRTFPGGGEKHAQPSNFKRAAAMVRKLVAGDGPGECLLYLLKTCSSYESGFLKKTKLNSNGRTRRAKLPGRINAVSPKPRLIQHYFYPADQFTVTCESISIIHQ</sequence>
<accession>A0AAP0BXJ1</accession>
<evidence type="ECO:0000313" key="1">
    <source>
        <dbReference type="EMBL" id="KAK8952019.1"/>
    </source>
</evidence>
<evidence type="ECO:0000313" key="2">
    <source>
        <dbReference type="Proteomes" id="UP001418222"/>
    </source>
</evidence>
<organism evidence="1 2">
    <name type="scientific">Platanthera zijinensis</name>
    <dbReference type="NCBI Taxonomy" id="2320716"/>
    <lineage>
        <taxon>Eukaryota</taxon>
        <taxon>Viridiplantae</taxon>
        <taxon>Streptophyta</taxon>
        <taxon>Embryophyta</taxon>
        <taxon>Tracheophyta</taxon>
        <taxon>Spermatophyta</taxon>
        <taxon>Magnoliopsida</taxon>
        <taxon>Liliopsida</taxon>
        <taxon>Asparagales</taxon>
        <taxon>Orchidaceae</taxon>
        <taxon>Orchidoideae</taxon>
        <taxon>Orchideae</taxon>
        <taxon>Orchidinae</taxon>
        <taxon>Platanthera</taxon>
    </lineage>
</organism>
<name>A0AAP0BXJ1_9ASPA</name>
<proteinExistence type="predicted"/>
<keyword evidence="2" id="KW-1185">Reference proteome</keyword>
<reference evidence="1 2" key="1">
    <citation type="journal article" date="2022" name="Nat. Plants">
        <title>Genomes of leafy and leafless Platanthera orchids illuminate the evolution of mycoheterotrophy.</title>
        <authorList>
            <person name="Li M.H."/>
            <person name="Liu K.W."/>
            <person name="Li Z."/>
            <person name="Lu H.C."/>
            <person name="Ye Q.L."/>
            <person name="Zhang D."/>
            <person name="Wang J.Y."/>
            <person name="Li Y.F."/>
            <person name="Zhong Z.M."/>
            <person name="Liu X."/>
            <person name="Yu X."/>
            <person name="Liu D.K."/>
            <person name="Tu X.D."/>
            <person name="Liu B."/>
            <person name="Hao Y."/>
            <person name="Liao X.Y."/>
            <person name="Jiang Y.T."/>
            <person name="Sun W.H."/>
            <person name="Chen J."/>
            <person name="Chen Y.Q."/>
            <person name="Ai Y."/>
            <person name="Zhai J.W."/>
            <person name="Wu S.S."/>
            <person name="Zhou Z."/>
            <person name="Hsiao Y.Y."/>
            <person name="Wu W.L."/>
            <person name="Chen Y.Y."/>
            <person name="Lin Y.F."/>
            <person name="Hsu J.L."/>
            <person name="Li C.Y."/>
            <person name="Wang Z.W."/>
            <person name="Zhao X."/>
            <person name="Zhong W.Y."/>
            <person name="Ma X.K."/>
            <person name="Ma L."/>
            <person name="Huang J."/>
            <person name="Chen G.Z."/>
            <person name="Huang M.Z."/>
            <person name="Huang L."/>
            <person name="Peng D.H."/>
            <person name="Luo Y.B."/>
            <person name="Zou S.Q."/>
            <person name="Chen S.P."/>
            <person name="Lan S."/>
            <person name="Tsai W.C."/>
            <person name="Van de Peer Y."/>
            <person name="Liu Z.J."/>
        </authorList>
    </citation>
    <scope>NUCLEOTIDE SEQUENCE [LARGE SCALE GENOMIC DNA]</scope>
    <source>
        <strain evidence="1">Lor287</strain>
    </source>
</reference>
<gene>
    <name evidence="1" type="ORF">KSP39_PZI004450</name>
</gene>
<protein>
    <submittedName>
        <fullName evidence="1">Uncharacterized protein</fullName>
    </submittedName>
</protein>
<dbReference type="Proteomes" id="UP001418222">
    <property type="component" value="Unassembled WGS sequence"/>
</dbReference>
<comment type="caution">
    <text evidence="1">The sequence shown here is derived from an EMBL/GenBank/DDBJ whole genome shotgun (WGS) entry which is preliminary data.</text>
</comment>